<dbReference type="PANTHER" id="PTHR46601:SF2">
    <property type="entry name" value="UBIQUITIN-LIKE PROTEASE FAMILY PROFILE DOMAIN-CONTAINING PROTEIN"/>
    <property type="match status" value="1"/>
</dbReference>
<organism evidence="1 2">
    <name type="scientific">Adineta ricciae</name>
    <name type="common">Rotifer</name>
    <dbReference type="NCBI Taxonomy" id="249248"/>
    <lineage>
        <taxon>Eukaryota</taxon>
        <taxon>Metazoa</taxon>
        <taxon>Spiralia</taxon>
        <taxon>Gnathifera</taxon>
        <taxon>Rotifera</taxon>
        <taxon>Eurotatoria</taxon>
        <taxon>Bdelloidea</taxon>
        <taxon>Adinetida</taxon>
        <taxon>Adinetidae</taxon>
        <taxon>Adineta</taxon>
    </lineage>
</organism>
<dbReference type="PANTHER" id="PTHR46601">
    <property type="entry name" value="ULP_PROTEASE DOMAIN-CONTAINING PROTEIN"/>
    <property type="match status" value="1"/>
</dbReference>
<protein>
    <submittedName>
        <fullName evidence="1">Uncharacterized protein</fullName>
    </submittedName>
</protein>
<dbReference type="OrthoDB" id="10043418at2759"/>
<dbReference type="EMBL" id="CAJNOJ010000224">
    <property type="protein sequence ID" value="CAF1309948.1"/>
    <property type="molecule type" value="Genomic_DNA"/>
</dbReference>
<reference evidence="1" key="1">
    <citation type="submission" date="2021-02" db="EMBL/GenBank/DDBJ databases">
        <authorList>
            <person name="Nowell W R."/>
        </authorList>
    </citation>
    <scope>NUCLEOTIDE SEQUENCE</scope>
</reference>
<dbReference type="Proteomes" id="UP000663852">
    <property type="component" value="Unassembled WGS sequence"/>
</dbReference>
<accession>A0A815EDJ0</accession>
<evidence type="ECO:0000313" key="2">
    <source>
        <dbReference type="Proteomes" id="UP000663852"/>
    </source>
</evidence>
<proteinExistence type="predicted"/>
<sequence length="323" mass="37343">MVCKPDIEACMMSRCRQCKQNFKNHILTNILDKKKSIKWYQWITSTGRVEKQEFSGTVLQCVKVLQSKTPQYLSHVFVKRKQSTYFEYIKDNAGDSTVVCQVDYAENFTLQHQDQIQSAHWSKKQVSIFTAYAWMGGSGGEGFSFGFVSNSTDHNKYSVITCLEILIDEITSIMPDVQEIIFFSDGASSQFKNRYILQHLTNIMDKTDLNISWNYFSSSHGKGIVDSIGGTLKRLVWFEILAGARVTSAKDFVDVCHRKTTTIIVGFVQQVQFDTTRRLLEKPFEKTVSVPNLRQQHHIKVLYKDIIEYALYSTREETYVFRF</sequence>
<dbReference type="AlphaFoldDB" id="A0A815EDJ0"/>
<name>A0A815EDJ0_ADIRI</name>
<comment type="caution">
    <text evidence="1">The sequence shown here is derived from an EMBL/GenBank/DDBJ whole genome shotgun (WGS) entry which is preliminary data.</text>
</comment>
<evidence type="ECO:0000313" key="1">
    <source>
        <dbReference type="EMBL" id="CAF1309948.1"/>
    </source>
</evidence>
<gene>
    <name evidence="1" type="ORF">EDS130_LOCUS31083</name>
</gene>